<dbReference type="EMBL" id="QUNF01000020">
    <property type="protein sequence ID" value="REG82715.1"/>
    <property type="molecule type" value="Genomic_DNA"/>
</dbReference>
<keyword evidence="1" id="KW-1133">Transmembrane helix</keyword>
<name>A0A3E0DJC5_9BACT</name>
<protein>
    <recommendedName>
        <fullName evidence="4">TIR domain-containing protein</fullName>
    </recommendedName>
</protein>
<keyword evidence="3" id="KW-1185">Reference proteome</keyword>
<dbReference type="OrthoDB" id="571425at2"/>
<comment type="caution">
    <text evidence="2">The sequence shown here is derived from an EMBL/GenBank/DDBJ whole genome shotgun (WGS) entry which is preliminary data.</text>
</comment>
<feature type="transmembrane region" description="Helical" evidence="1">
    <location>
        <begin position="216"/>
        <end position="234"/>
    </location>
</feature>
<keyword evidence="1" id="KW-0472">Membrane</keyword>
<dbReference type="RefSeq" id="WP_086542482.1">
    <property type="nucleotide sequence ID" value="NZ_MSSW01000049.1"/>
</dbReference>
<keyword evidence="1" id="KW-0812">Transmembrane</keyword>
<evidence type="ECO:0000313" key="3">
    <source>
        <dbReference type="Proteomes" id="UP000256405"/>
    </source>
</evidence>
<reference evidence="2 3" key="1">
    <citation type="submission" date="2018-08" db="EMBL/GenBank/DDBJ databases">
        <title>Genomic Encyclopedia of Archaeal and Bacterial Type Strains, Phase II (KMG-II): from individual species to whole genera.</title>
        <authorList>
            <person name="Goeker M."/>
        </authorList>
    </citation>
    <scope>NUCLEOTIDE SEQUENCE [LARGE SCALE GENOMIC DNA]</scope>
    <source>
        <strain evidence="2 3">DSM 15986</strain>
    </source>
</reference>
<proteinExistence type="predicted"/>
<dbReference type="AlphaFoldDB" id="A0A3E0DJC5"/>
<feature type="transmembrane region" description="Helical" evidence="1">
    <location>
        <begin position="177"/>
        <end position="196"/>
    </location>
</feature>
<evidence type="ECO:0008006" key="4">
    <source>
        <dbReference type="Google" id="ProtNLM"/>
    </source>
</evidence>
<evidence type="ECO:0000256" key="1">
    <source>
        <dbReference type="SAM" id="Phobius"/>
    </source>
</evidence>
<accession>A0A3E0DJC5</accession>
<sequence length="245" mass="29069">MNTYSIFLASSKELLFEREKFEIFINRRNGINIRNNVRLELKIWETISGELGIAEKQLEYNAIVEKADILVLLFWSKIGKFTKDEYETANRLRKKEGKPLVYIYQKTEASLFPTLENEDVSRSLFIKALEKDGKFPIEFKDHNELERKFNYELDLLFENNTFKYGRNESIFLSISRVVRKLIGISLFFVSMIMFFFRRDVIYRWNDGDPDSPIQELVTPVFLLILGALIFIFKLKRNEKLKKSIC</sequence>
<gene>
    <name evidence="2" type="ORF">C8N25_1203</name>
</gene>
<dbReference type="Proteomes" id="UP000256405">
    <property type="component" value="Unassembled WGS sequence"/>
</dbReference>
<evidence type="ECO:0000313" key="2">
    <source>
        <dbReference type="EMBL" id="REG82715.1"/>
    </source>
</evidence>
<organism evidence="2 3">
    <name type="scientific">Algoriphagus antarcticus</name>
    <dbReference type="NCBI Taxonomy" id="238540"/>
    <lineage>
        <taxon>Bacteria</taxon>
        <taxon>Pseudomonadati</taxon>
        <taxon>Bacteroidota</taxon>
        <taxon>Cytophagia</taxon>
        <taxon>Cytophagales</taxon>
        <taxon>Cyclobacteriaceae</taxon>
        <taxon>Algoriphagus</taxon>
    </lineage>
</organism>